<protein>
    <submittedName>
        <fullName evidence="2">Uncharacterized protein</fullName>
    </submittedName>
</protein>
<accession>A0A1E5WDA4</accession>
<sequence length="189" mass="20869">MRSWIRWRRRDVPILLCSSGSGSLRWSTGSSGSSSAAVVRRFPTGGLLLLPPLLLQTTAVTVWRENPKGVIGARGRRWRRPSPYRRVRLGVGRTCAQGGDRDVVVLPLSMADHKADAEFLNKRLENYAEMETIFRNSIATGKFAKGSSAALGTDDGDTEEGNGNGVSEGPSRLHEKGQHRMEARQKRLR</sequence>
<proteinExistence type="predicted"/>
<evidence type="ECO:0000256" key="1">
    <source>
        <dbReference type="SAM" id="MobiDB-lite"/>
    </source>
</evidence>
<keyword evidence="3" id="KW-1185">Reference proteome</keyword>
<dbReference type="EMBL" id="LWDX02012373">
    <property type="protein sequence ID" value="OEL35365.1"/>
    <property type="molecule type" value="Genomic_DNA"/>
</dbReference>
<evidence type="ECO:0000313" key="2">
    <source>
        <dbReference type="EMBL" id="OEL35365.1"/>
    </source>
</evidence>
<gene>
    <name evidence="2" type="ORF">BAE44_0003617</name>
</gene>
<feature type="compositionally biased region" description="Basic and acidic residues" evidence="1">
    <location>
        <begin position="171"/>
        <end position="189"/>
    </location>
</feature>
<organism evidence="2 3">
    <name type="scientific">Dichanthelium oligosanthes</name>
    <dbReference type="NCBI Taxonomy" id="888268"/>
    <lineage>
        <taxon>Eukaryota</taxon>
        <taxon>Viridiplantae</taxon>
        <taxon>Streptophyta</taxon>
        <taxon>Embryophyta</taxon>
        <taxon>Tracheophyta</taxon>
        <taxon>Spermatophyta</taxon>
        <taxon>Magnoliopsida</taxon>
        <taxon>Liliopsida</taxon>
        <taxon>Poales</taxon>
        <taxon>Poaceae</taxon>
        <taxon>PACMAD clade</taxon>
        <taxon>Panicoideae</taxon>
        <taxon>Panicodae</taxon>
        <taxon>Paniceae</taxon>
        <taxon>Dichantheliinae</taxon>
        <taxon>Dichanthelium</taxon>
    </lineage>
</organism>
<dbReference type="AlphaFoldDB" id="A0A1E5WDA4"/>
<feature type="region of interest" description="Disordered" evidence="1">
    <location>
        <begin position="147"/>
        <end position="189"/>
    </location>
</feature>
<dbReference type="Proteomes" id="UP000095767">
    <property type="component" value="Unassembled WGS sequence"/>
</dbReference>
<reference evidence="2 3" key="1">
    <citation type="submission" date="2016-09" db="EMBL/GenBank/DDBJ databases">
        <title>The draft genome of Dichanthelium oligosanthes: A C3 panicoid grass species.</title>
        <authorList>
            <person name="Studer A.J."/>
            <person name="Schnable J.C."/>
            <person name="Brutnell T.P."/>
        </authorList>
    </citation>
    <scope>NUCLEOTIDE SEQUENCE [LARGE SCALE GENOMIC DNA]</scope>
    <source>
        <strain evidence="3">cv. Kellogg 1175</strain>
        <tissue evidence="2">Leaf</tissue>
    </source>
</reference>
<name>A0A1E5WDA4_9POAL</name>
<comment type="caution">
    <text evidence="2">The sequence shown here is derived from an EMBL/GenBank/DDBJ whole genome shotgun (WGS) entry which is preliminary data.</text>
</comment>
<evidence type="ECO:0000313" key="3">
    <source>
        <dbReference type="Proteomes" id="UP000095767"/>
    </source>
</evidence>